<dbReference type="InterPro" id="IPR013783">
    <property type="entry name" value="Ig-like_fold"/>
</dbReference>
<reference evidence="4 5" key="1">
    <citation type="submission" date="2019-01" db="EMBL/GenBank/DDBJ databases">
        <title>A chromosome-scale genome assembly of the yellow perch, Perca flavescens.</title>
        <authorList>
            <person name="Feron R."/>
            <person name="Morvezen R."/>
            <person name="Bestin A."/>
            <person name="Haffray P."/>
            <person name="Klopp C."/>
            <person name="Zahm M."/>
            <person name="Cabau C."/>
            <person name="Roques C."/>
            <person name="Donnadieu C."/>
            <person name="Bouchez O."/>
            <person name="Christie M."/>
            <person name="Larson W."/>
            <person name="Guiguen Y."/>
        </authorList>
    </citation>
    <scope>NUCLEOTIDE SEQUENCE [LARGE SCALE GENOMIC DNA]</scope>
    <source>
        <strain evidence="4">YP-PL-M2</strain>
        <tissue evidence="4">Blood</tissue>
    </source>
</reference>
<dbReference type="InterPro" id="IPR050380">
    <property type="entry name" value="Immune_Resp_Modulators"/>
</dbReference>
<keyword evidence="2" id="KW-0812">Transmembrane</keyword>
<dbReference type="PANTHER" id="PTHR23411">
    <property type="entry name" value="TAPASIN"/>
    <property type="match status" value="1"/>
</dbReference>
<keyword evidence="5" id="KW-1185">Reference proteome</keyword>
<feature type="domain" description="Ig-like" evidence="3">
    <location>
        <begin position="625"/>
        <end position="714"/>
    </location>
</feature>
<feature type="domain" description="Ig-like" evidence="3">
    <location>
        <begin position="327"/>
        <end position="416"/>
    </location>
</feature>
<feature type="transmembrane region" description="Helical" evidence="2">
    <location>
        <begin position="1243"/>
        <end position="1266"/>
    </location>
</feature>
<dbReference type="AlphaFoldDB" id="A0A484CL80"/>
<comment type="caution">
    <text evidence="4">The sequence shown here is derived from an EMBL/GenBank/DDBJ whole genome shotgun (WGS) entry which is preliminary data.</text>
</comment>
<evidence type="ECO:0000256" key="2">
    <source>
        <dbReference type="SAM" id="Phobius"/>
    </source>
</evidence>
<feature type="domain" description="Ig-like" evidence="3">
    <location>
        <begin position="731"/>
        <end position="814"/>
    </location>
</feature>
<dbReference type="InterPro" id="IPR036179">
    <property type="entry name" value="Ig-like_dom_sf"/>
</dbReference>
<feature type="domain" description="Ig-like" evidence="3">
    <location>
        <begin position="923"/>
        <end position="1012"/>
    </location>
</feature>
<feature type="domain" description="Ig-like" evidence="3">
    <location>
        <begin position="129"/>
        <end position="218"/>
    </location>
</feature>
<gene>
    <name evidence="4" type="ORF">EPR50_G00156210</name>
</gene>
<dbReference type="SMART" id="SM00407">
    <property type="entry name" value="IGc1"/>
    <property type="match status" value="7"/>
</dbReference>
<feature type="domain" description="Ig-like" evidence="3">
    <location>
        <begin position="1123"/>
        <end position="1213"/>
    </location>
</feature>
<dbReference type="InterPro" id="IPR003599">
    <property type="entry name" value="Ig_sub"/>
</dbReference>
<dbReference type="SMART" id="SM00409">
    <property type="entry name" value="IG"/>
    <property type="match status" value="4"/>
</dbReference>
<dbReference type="PROSITE" id="PS50835">
    <property type="entry name" value="IG_LIKE"/>
    <property type="match status" value="9"/>
</dbReference>
<dbReference type="InterPro" id="IPR007110">
    <property type="entry name" value="Ig-like_dom"/>
</dbReference>
<accession>A0A484CL80</accession>
<dbReference type="Proteomes" id="UP000295070">
    <property type="component" value="Chromosome 15"/>
</dbReference>
<organism evidence="4 5">
    <name type="scientific">Perca flavescens</name>
    <name type="common">American yellow perch</name>
    <name type="synonym">Morone flavescens</name>
    <dbReference type="NCBI Taxonomy" id="8167"/>
    <lineage>
        <taxon>Eukaryota</taxon>
        <taxon>Metazoa</taxon>
        <taxon>Chordata</taxon>
        <taxon>Craniata</taxon>
        <taxon>Vertebrata</taxon>
        <taxon>Euteleostomi</taxon>
        <taxon>Actinopterygii</taxon>
        <taxon>Neopterygii</taxon>
        <taxon>Teleostei</taxon>
        <taxon>Neoteleostei</taxon>
        <taxon>Acanthomorphata</taxon>
        <taxon>Eupercaria</taxon>
        <taxon>Perciformes</taxon>
        <taxon>Percoidei</taxon>
        <taxon>Percidae</taxon>
        <taxon>Percinae</taxon>
        <taxon>Perca</taxon>
    </lineage>
</organism>
<dbReference type="CDD" id="cd00098">
    <property type="entry name" value="IgC1"/>
    <property type="match status" value="6"/>
</dbReference>
<proteinExistence type="predicted"/>
<evidence type="ECO:0000259" key="3">
    <source>
        <dbReference type="PROSITE" id="PS50835"/>
    </source>
</evidence>
<keyword evidence="2" id="KW-0472">Membrane</keyword>
<dbReference type="Pfam" id="PF07654">
    <property type="entry name" value="C1-set"/>
    <property type="match status" value="8"/>
</dbReference>
<sequence>MLHLELRHHSWLLNQYLKVEQIIYPNITLHPVWEGEYGASPVRLLCTLRGFFPDGLSVEWKQDNQPLTIATITTKLQSVEEKTFSLSSEIEPNRTVWTYGSSFTCKAIYKNQEFIKKISICQIHGSAPPSIQVEIPSFKTVMTESTKSVNATCLVPTVLDAKVTWLMDEKPGTTASQDKNTTHIVSKVTVSLSEWKKLKSITCKAEHKCFPSTERTVSVAGPAVTAPLVEIRRSLKDLLKMDGVELECDVTQLSSRDLYVTFQADNVDISDKQYVELPEGPGLHSISRSFSIPTHYWKKDKTFSCRVNQGFSGTFKSNSTGNIFVDPSMELLLAPSEESEQQRLLCSAWGFSPQIKWSTESQQRSSSTYDISMGADGRVAVTSQLHIPRTEWSTGKVFTCEVTDKSLKTNVKKEISLCSVYSSGSPFIHVEIPSFKTAMMTESTESVKSTCVVRTVLDAKVTWLMDGKPGTTASQDKNTTHIVSKVTVSLSEWKQLKSITCKAEHKCFPSTERTVSVAGPAVTAPLVEIRRSLKDLLKMDGVELECDVTQLSSRDLYVTFQADNVDISDKQYVELPEGPGLHSISRSFSIPTHYWKKDKTFSCKVNQGFSGTFKSNSTGNIFVDPSMELLLAPSEESEQQRLLCSAWGFSPQIKWSTESQQRSSSTYDISMGADGRVAVTSQLHIPRTEWSTGKVFTCEATDKSLKTNVKKEISLCSVYSSGSPFIHVEIPSFKTVMMTESTESVKSTCVVRTVLDAKVTWLMDGKPGTTASQDKNTTHIVSKVTVSLSEWKQLKSITCKAEHKCLPSTERTVSVAGPAVTAPLVEIRRSLKDLLKMDGAVLECDVTQLSSRDLYVTFQADNVDISDKQYVELPEGPGLHSISRSFSIPTHYWKKDKTFSCRVNQGFSGTFKSNSTGNIFVDPSMELLLAPSEESEQQRLLCSAWGFSPQIKWSTESQQRSSSTYDISMGADERVAVTSQLHIPRTEWSTGKVFTCEVTDKSLKTNVKKDISLCSVTPASSQMLGIYVQGPPLQDLQNKGPVTITCLLVGPSLNDFSVTWKVDGKSYSLNVHKEPPVSHSNGTETLRSSLDVLAEDWHAYKQVSCEAKHRCSNQSYEDHISKSRVTHSKPSAILLQGSGELVCLVSTFSPASTNITWLLDGKELWDYNTSEPHRGPNGKFSIQSHLHLSQVIWLRGAVLTCMVTHANTTLLLNKSKPDILEDFNFLDDTMHAEVNQDNDVESWYMAFTFLACFLISIIYGVLATMIKTK</sequence>
<dbReference type="Gene3D" id="2.60.40.10">
    <property type="entry name" value="Immunoglobulins"/>
    <property type="match status" value="12"/>
</dbReference>
<feature type="domain" description="Ig-like" evidence="3">
    <location>
        <begin position="25"/>
        <end position="119"/>
    </location>
</feature>
<keyword evidence="2" id="KW-1133">Transmembrane helix</keyword>
<dbReference type="STRING" id="8167.A0A484CL80"/>
<evidence type="ECO:0000313" key="5">
    <source>
        <dbReference type="Proteomes" id="UP000295070"/>
    </source>
</evidence>
<feature type="domain" description="Ig-like" evidence="3">
    <location>
        <begin position="1018"/>
        <end position="1121"/>
    </location>
</feature>
<protein>
    <recommendedName>
        <fullName evidence="3">Ig-like domain-containing protein</fullName>
    </recommendedName>
</protein>
<evidence type="ECO:0000256" key="1">
    <source>
        <dbReference type="ARBA" id="ARBA00023319"/>
    </source>
</evidence>
<evidence type="ECO:0000313" key="4">
    <source>
        <dbReference type="EMBL" id="TDH02785.1"/>
    </source>
</evidence>
<dbReference type="SUPFAM" id="SSF48726">
    <property type="entry name" value="Immunoglobulin"/>
    <property type="match status" value="12"/>
</dbReference>
<name>A0A484CL80_PERFV</name>
<keyword evidence="1" id="KW-0393">Immunoglobulin domain</keyword>
<dbReference type="EMBL" id="SCKG01000015">
    <property type="protein sequence ID" value="TDH02785.1"/>
    <property type="molecule type" value="Genomic_DNA"/>
</dbReference>
<feature type="domain" description="Ig-like" evidence="3">
    <location>
        <begin position="433"/>
        <end position="516"/>
    </location>
</feature>
<dbReference type="InterPro" id="IPR003597">
    <property type="entry name" value="Ig_C1-set"/>
</dbReference>